<dbReference type="Pfam" id="PF08223">
    <property type="entry name" value="PaaX_C"/>
    <property type="match status" value="1"/>
</dbReference>
<evidence type="ECO:0000313" key="5">
    <source>
        <dbReference type="Proteomes" id="UP001144280"/>
    </source>
</evidence>
<dbReference type="Proteomes" id="UP001144280">
    <property type="component" value="Unassembled WGS sequence"/>
</dbReference>
<comment type="caution">
    <text evidence="4">The sequence shown here is derived from an EMBL/GenBank/DDBJ whole genome shotgun (WGS) entry which is preliminary data.</text>
</comment>
<evidence type="ECO:0000259" key="1">
    <source>
        <dbReference type="Pfam" id="PF07848"/>
    </source>
</evidence>
<dbReference type="InterPro" id="IPR013225">
    <property type="entry name" value="PaaX_C"/>
</dbReference>
<keyword evidence="5" id="KW-1185">Reference proteome</keyword>
<dbReference type="InterPro" id="IPR036388">
    <property type="entry name" value="WH-like_DNA-bd_sf"/>
</dbReference>
<name>A0ABQ5R404_9ACTN</name>
<dbReference type="InterPro" id="IPR012906">
    <property type="entry name" value="PaaX-like_N"/>
</dbReference>
<organism evidence="4 5">
    <name type="scientific">Phytohabitans aurantiacus</name>
    <dbReference type="NCBI Taxonomy" id="3016789"/>
    <lineage>
        <taxon>Bacteria</taxon>
        <taxon>Bacillati</taxon>
        <taxon>Actinomycetota</taxon>
        <taxon>Actinomycetes</taxon>
        <taxon>Micromonosporales</taxon>
        <taxon>Micromonosporaceae</taxon>
    </lineage>
</organism>
<reference evidence="4" key="1">
    <citation type="submission" date="2022-12" db="EMBL/GenBank/DDBJ databases">
        <title>New Phytohabitans aurantiacus sp. RD004123 nov., an actinomycete isolated from soil.</title>
        <authorList>
            <person name="Triningsih D.W."/>
            <person name="Harunari E."/>
            <person name="Igarashi Y."/>
        </authorList>
    </citation>
    <scope>NUCLEOTIDE SEQUENCE</scope>
    <source>
        <strain evidence="4">RD004123</strain>
    </source>
</reference>
<dbReference type="Gene3D" id="1.10.10.10">
    <property type="entry name" value="Winged helix-like DNA-binding domain superfamily/Winged helix DNA-binding domain"/>
    <property type="match status" value="1"/>
</dbReference>
<dbReference type="PANTHER" id="PTHR30319">
    <property type="entry name" value="PHENYLACETIC ACID REGULATOR-RELATED TRANSCRIPTIONAL REPRESSOR"/>
    <property type="match status" value="1"/>
</dbReference>
<protein>
    <submittedName>
        <fullName evidence="4">PaaX family transcriptional regulator</fullName>
    </submittedName>
</protein>
<accession>A0ABQ5R404</accession>
<gene>
    <name evidence="4" type="primary">paaX_3</name>
    <name evidence="4" type="ORF">Pa4123_67900</name>
</gene>
<proteinExistence type="predicted"/>
<dbReference type="PANTHER" id="PTHR30319:SF1">
    <property type="entry name" value="TRANSCRIPTIONAL REPRESSOR PAAX"/>
    <property type="match status" value="1"/>
</dbReference>
<evidence type="ECO:0000259" key="2">
    <source>
        <dbReference type="Pfam" id="PF08223"/>
    </source>
</evidence>
<evidence type="ECO:0000259" key="3">
    <source>
        <dbReference type="Pfam" id="PF20803"/>
    </source>
</evidence>
<dbReference type="EMBL" id="BSDI01000045">
    <property type="protein sequence ID" value="GLI01514.1"/>
    <property type="molecule type" value="Genomic_DNA"/>
</dbReference>
<feature type="domain" description="Transcriptional repressor PaaX-like central Cas2-like" evidence="3">
    <location>
        <begin position="125"/>
        <end position="202"/>
    </location>
</feature>
<sequence length="297" mass="33980">MRSKAAEPADRDTGDVFGTVSEERFVLSRRYAMGAGGVRGLLITVLGEYVRPTRQAAPTSAFIDVLGRLGVDEWACRQALMRASKDEWLLSKREGRYTWWRLSPALGRYLEHGAERIFGFTATQPRWDRRWLQVLARVPETNRAARHLLRTRMQWMSFGNPAPGIWVTTRTDRIKEAELALDEAGVREQAQIFLCEHVGGGDLPVLVRQAWNLDEISQAYEEFVAEFSSPSSSDPIVRVTRMVHAWRVLSRLDPALPVELLPEGWIGIRAAKLFQRQRARWEPAATREWARISREAR</sequence>
<dbReference type="InterPro" id="IPR048846">
    <property type="entry name" value="PaaX-like_central"/>
</dbReference>
<dbReference type="Gene3D" id="1.20.58.1460">
    <property type="match status" value="1"/>
</dbReference>
<dbReference type="RefSeq" id="WP_281902609.1">
    <property type="nucleotide sequence ID" value="NZ_BSDI01000045.1"/>
</dbReference>
<dbReference type="Pfam" id="PF20803">
    <property type="entry name" value="PaaX_M"/>
    <property type="match status" value="1"/>
</dbReference>
<evidence type="ECO:0000313" key="4">
    <source>
        <dbReference type="EMBL" id="GLI01514.1"/>
    </source>
</evidence>
<dbReference type="PIRSF" id="PIRSF020623">
    <property type="entry name" value="PaaX"/>
    <property type="match status" value="1"/>
</dbReference>
<feature type="domain" description="Transcriptional repressor PaaX-like N-terminal" evidence="1">
    <location>
        <begin position="39"/>
        <end position="103"/>
    </location>
</feature>
<feature type="domain" description="Transcriptional repressor PaaX-like C-terminal" evidence="2">
    <location>
        <begin position="211"/>
        <end position="289"/>
    </location>
</feature>
<dbReference type="InterPro" id="IPR011965">
    <property type="entry name" value="PaaX_trns_reg"/>
</dbReference>
<dbReference type="Pfam" id="PF07848">
    <property type="entry name" value="PaaX"/>
    <property type="match status" value="1"/>
</dbReference>
<dbReference type="Gene3D" id="3.30.70.2650">
    <property type="match status" value="1"/>
</dbReference>